<organism evidence="1">
    <name type="scientific">Cucumis melo</name>
    <name type="common">Muskmelon</name>
    <dbReference type="NCBI Taxonomy" id="3656"/>
    <lineage>
        <taxon>Eukaryota</taxon>
        <taxon>Viridiplantae</taxon>
        <taxon>Streptophyta</taxon>
        <taxon>Embryophyta</taxon>
        <taxon>Tracheophyta</taxon>
        <taxon>Spermatophyta</taxon>
        <taxon>Magnoliopsida</taxon>
        <taxon>eudicotyledons</taxon>
        <taxon>Gunneridae</taxon>
        <taxon>Pentapetalae</taxon>
        <taxon>rosids</taxon>
        <taxon>fabids</taxon>
        <taxon>Cucurbitales</taxon>
        <taxon>Cucurbitaceae</taxon>
        <taxon>Benincaseae</taxon>
        <taxon>Cucumis</taxon>
    </lineage>
</organism>
<dbReference type="EnsemblPlants" id="MELO3C032639.2.1">
    <property type="protein sequence ID" value="MELO3C032639.2.1"/>
    <property type="gene ID" value="MELO3C032639.2"/>
</dbReference>
<protein>
    <submittedName>
        <fullName evidence="1">Uncharacterized protein</fullName>
    </submittedName>
</protein>
<evidence type="ECO:0000313" key="1">
    <source>
        <dbReference type="EnsemblPlants" id="MELO3C032639.2.1"/>
    </source>
</evidence>
<name>A0A9I9EEE8_CUCME</name>
<proteinExistence type="predicted"/>
<reference evidence="1" key="1">
    <citation type="submission" date="2023-03" db="UniProtKB">
        <authorList>
            <consortium name="EnsemblPlants"/>
        </authorList>
    </citation>
    <scope>IDENTIFICATION</scope>
</reference>
<sequence>GVQRFQLWPPQNQFLLLSYTHNHSHYTTRGHICHFSFQLRPLNSQSSTRPILFTCPRLHTILYRTFFISFPQNSPRYFLLSPPRREPFDSFRLNPR</sequence>
<dbReference type="AlphaFoldDB" id="A0A9I9EEE8"/>
<accession>A0A9I9EEE8</accession>
<dbReference type="Gramene" id="MELO3C032639.2.1">
    <property type="protein sequence ID" value="MELO3C032639.2.1"/>
    <property type="gene ID" value="MELO3C032639.2"/>
</dbReference>